<proteinExistence type="predicted"/>
<dbReference type="Proteomes" id="UP001596287">
    <property type="component" value="Unassembled WGS sequence"/>
</dbReference>
<gene>
    <name evidence="1" type="ORF">ACFPVY_03890</name>
</gene>
<organism evidence="1 2">
    <name type="scientific">Flavobacterium qiangtangense</name>
    <dbReference type="NCBI Taxonomy" id="1442595"/>
    <lineage>
        <taxon>Bacteria</taxon>
        <taxon>Pseudomonadati</taxon>
        <taxon>Bacteroidota</taxon>
        <taxon>Flavobacteriia</taxon>
        <taxon>Flavobacteriales</taxon>
        <taxon>Flavobacteriaceae</taxon>
        <taxon>Flavobacterium</taxon>
    </lineage>
</organism>
<dbReference type="RefSeq" id="WP_379790444.1">
    <property type="nucleotide sequence ID" value="NZ_JBHSQB010000004.1"/>
</dbReference>
<name>A0ABW1PLP5_9FLAO</name>
<sequence>MEDINTIDTFGKYFHMELLKYYCDFIKHYKLEFNQESEYLHFEFEHLGQTYTIQYSDLIQKAMEEAEILKAKHV</sequence>
<accession>A0ABW1PLP5</accession>
<evidence type="ECO:0000313" key="1">
    <source>
        <dbReference type="EMBL" id="MFC6095777.1"/>
    </source>
</evidence>
<comment type="caution">
    <text evidence="1">The sequence shown here is derived from an EMBL/GenBank/DDBJ whole genome shotgun (WGS) entry which is preliminary data.</text>
</comment>
<dbReference type="EMBL" id="JBHSQB010000004">
    <property type="protein sequence ID" value="MFC6095777.1"/>
    <property type="molecule type" value="Genomic_DNA"/>
</dbReference>
<keyword evidence="2" id="KW-1185">Reference proteome</keyword>
<evidence type="ECO:0008006" key="3">
    <source>
        <dbReference type="Google" id="ProtNLM"/>
    </source>
</evidence>
<protein>
    <recommendedName>
        <fullName evidence="3">Phage protein</fullName>
    </recommendedName>
</protein>
<evidence type="ECO:0000313" key="2">
    <source>
        <dbReference type="Proteomes" id="UP001596287"/>
    </source>
</evidence>
<reference evidence="2" key="1">
    <citation type="journal article" date="2019" name="Int. J. Syst. Evol. Microbiol.">
        <title>The Global Catalogue of Microorganisms (GCM) 10K type strain sequencing project: providing services to taxonomists for standard genome sequencing and annotation.</title>
        <authorList>
            <consortium name="The Broad Institute Genomics Platform"/>
            <consortium name="The Broad Institute Genome Sequencing Center for Infectious Disease"/>
            <person name="Wu L."/>
            <person name="Ma J."/>
        </authorList>
    </citation>
    <scope>NUCLEOTIDE SEQUENCE [LARGE SCALE GENOMIC DNA]</scope>
    <source>
        <strain evidence="2">CCUG 49679</strain>
    </source>
</reference>